<comment type="caution">
    <text evidence="2">The sequence shown here is derived from an EMBL/GenBank/DDBJ whole genome shotgun (WGS) entry which is preliminary data.</text>
</comment>
<organism evidence="2 3">
    <name type="scientific">Pisum sativum</name>
    <name type="common">Garden pea</name>
    <name type="synonym">Lathyrus oleraceus</name>
    <dbReference type="NCBI Taxonomy" id="3888"/>
    <lineage>
        <taxon>Eukaryota</taxon>
        <taxon>Viridiplantae</taxon>
        <taxon>Streptophyta</taxon>
        <taxon>Embryophyta</taxon>
        <taxon>Tracheophyta</taxon>
        <taxon>Spermatophyta</taxon>
        <taxon>Magnoliopsida</taxon>
        <taxon>eudicotyledons</taxon>
        <taxon>Gunneridae</taxon>
        <taxon>Pentapetalae</taxon>
        <taxon>rosids</taxon>
        <taxon>fabids</taxon>
        <taxon>Fabales</taxon>
        <taxon>Fabaceae</taxon>
        <taxon>Papilionoideae</taxon>
        <taxon>50 kb inversion clade</taxon>
        <taxon>NPAAA clade</taxon>
        <taxon>Hologalegina</taxon>
        <taxon>IRL clade</taxon>
        <taxon>Fabeae</taxon>
        <taxon>Lathyrus</taxon>
    </lineage>
</organism>
<dbReference type="EMBL" id="JAMSHJ010000003">
    <property type="protein sequence ID" value="KAI5424029.1"/>
    <property type="molecule type" value="Genomic_DNA"/>
</dbReference>
<dbReference type="Gramene" id="Psat03G0030100-T1">
    <property type="protein sequence ID" value="KAI5424029.1"/>
    <property type="gene ID" value="KIW84_030301"/>
</dbReference>
<reference evidence="2 3" key="1">
    <citation type="journal article" date="2022" name="Nat. Genet.">
        <title>Improved pea reference genome and pan-genome highlight genomic features and evolutionary characteristics.</title>
        <authorList>
            <person name="Yang T."/>
            <person name="Liu R."/>
            <person name="Luo Y."/>
            <person name="Hu S."/>
            <person name="Wang D."/>
            <person name="Wang C."/>
            <person name="Pandey M.K."/>
            <person name="Ge S."/>
            <person name="Xu Q."/>
            <person name="Li N."/>
            <person name="Li G."/>
            <person name="Huang Y."/>
            <person name="Saxena R.K."/>
            <person name="Ji Y."/>
            <person name="Li M."/>
            <person name="Yan X."/>
            <person name="He Y."/>
            <person name="Liu Y."/>
            <person name="Wang X."/>
            <person name="Xiang C."/>
            <person name="Varshney R.K."/>
            <person name="Ding H."/>
            <person name="Gao S."/>
            <person name="Zong X."/>
        </authorList>
    </citation>
    <scope>NUCLEOTIDE SEQUENCE [LARGE SCALE GENOMIC DNA]</scope>
    <source>
        <strain evidence="2 3">cv. Zhongwan 6</strain>
    </source>
</reference>
<protein>
    <recommendedName>
        <fullName evidence="4">CCHC-type domain-containing protein</fullName>
    </recommendedName>
</protein>
<dbReference type="AlphaFoldDB" id="A0A9D5AZ83"/>
<evidence type="ECO:0000313" key="2">
    <source>
        <dbReference type="EMBL" id="KAI5424029.1"/>
    </source>
</evidence>
<keyword evidence="3" id="KW-1185">Reference proteome</keyword>
<gene>
    <name evidence="2" type="ORF">KIW84_030301</name>
</gene>
<feature type="compositionally biased region" description="Basic residues" evidence="1">
    <location>
        <begin position="119"/>
        <end position="132"/>
    </location>
</feature>
<feature type="region of interest" description="Disordered" evidence="1">
    <location>
        <begin position="82"/>
        <end position="102"/>
    </location>
</feature>
<accession>A0A9D5AZ83</accession>
<name>A0A9D5AZ83_PEA</name>
<dbReference type="Proteomes" id="UP001058974">
    <property type="component" value="Chromosome 3"/>
</dbReference>
<sequence length="138" mass="15818">MRAAVQGKFYNRRYSTDKDWIQGVGDETEADVKLSKPLLALFNIKDKKYHIEYEGLHILYLSCGRYGHYKKGCKYINRGKAPDQDECDGKEKGIGEGSSKQVELSMNVAEDGLWKVVQKQRKGKKTSGRMKKQYSCEN</sequence>
<feature type="compositionally biased region" description="Basic and acidic residues" evidence="1">
    <location>
        <begin position="82"/>
        <end position="94"/>
    </location>
</feature>
<evidence type="ECO:0000256" key="1">
    <source>
        <dbReference type="SAM" id="MobiDB-lite"/>
    </source>
</evidence>
<evidence type="ECO:0008006" key="4">
    <source>
        <dbReference type="Google" id="ProtNLM"/>
    </source>
</evidence>
<proteinExistence type="predicted"/>
<feature type="region of interest" description="Disordered" evidence="1">
    <location>
        <begin position="119"/>
        <end position="138"/>
    </location>
</feature>
<evidence type="ECO:0000313" key="3">
    <source>
        <dbReference type="Proteomes" id="UP001058974"/>
    </source>
</evidence>